<name>A0A644Y1P3_9ZZZZ</name>
<accession>A0A644Y1P3</accession>
<sequence length="65" mass="7759">MMWYEYPILCDREQFLALMRNGMNVRDIANLIGCPESAVRTAERRHNVRRPVVIISDELRRKLEL</sequence>
<dbReference type="AlphaFoldDB" id="A0A644Y1P3"/>
<dbReference type="Gene3D" id="1.10.10.60">
    <property type="entry name" value="Homeodomain-like"/>
    <property type="match status" value="1"/>
</dbReference>
<evidence type="ECO:0000313" key="1">
    <source>
        <dbReference type="EMBL" id="MPM22442.1"/>
    </source>
</evidence>
<evidence type="ECO:0008006" key="2">
    <source>
        <dbReference type="Google" id="ProtNLM"/>
    </source>
</evidence>
<dbReference type="EMBL" id="VSSQ01003811">
    <property type="protein sequence ID" value="MPM22442.1"/>
    <property type="molecule type" value="Genomic_DNA"/>
</dbReference>
<organism evidence="1">
    <name type="scientific">bioreactor metagenome</name>
    <dbReference type="NCBI Taxonomy" id="1076179"/>
    <lineage>
        <taxon>unclassified sequences</taxon>
        <taxon>metagenomes</taxon>
        <taxon>ecological metagenomes</taxon>
    </lineage>
</organism>
<gene>
    <name evidence="1" type="ORF">SDC9_68897</name>
</gene>
<reference evidence="1" key="1">
    <citation type="submission" date="2019-08" db="EMBL/GenBank/DDBJ databases">
        <authorList>
            <person name="Kucharzyk K."/>
            <person name="Murdoch R.W."/>
            <person name="Higgins S."/>
            <person name="Loffler F."/>
        </authorList>
    </citation>
    <scope>NUCLEOTIDE SEQUENCE</scope>
</reference>
<proteinExistence type="predicted"/>
<comment type="caution">
    <text evidence="1">The sequence shown here is derived from an EMBL/GenBank/DDBJ whole genome shotgun (WGS) entry which is preliminary data.</text>
</comment>
<protein>
    <recommendedName>
        <fullName evidence="2">Helix-turn-helix domain-containing protein</fullName>
    </recommendedName>
</protein>